<dbReference type="InterPro" id="IPR016181">
    <property type="entry name" value="Acyl_CoA_acyltransferase"/>
</dbReference>
<organism evidence="3 4">
    <name type="scientific">Streptomyces justiciae</name>
    <dbReference type="NCBI Taxonomy" id="2780140"/>
    <lineage>
        <taxon>Bacteria</taxon>
        <taxon>Bacillati</taxon>
        <taxon>Actinomycetota</taxon>
        <taxon>Actinomycetes</taxon>
        <taxon>Kitasatosporales</taxon>
        <taxon>Streptomycetaceae</taxon>
        <taxon>Streptomyces</taxon>
    </lineage>
</organism>
<dbReference type="EMBL" id="JAVTLL010000001">
    <property type="protein sequence ID" value="MDT7839282.1"/>
    <property type="molecule type" value="Genomic_DNA"/>
</dbReference>
<feature type="domain" description="N-acetyltransferase" evidence="2">
    <location>
        <begin position="145"/>
        <end position="288"/>
    </location>
</feature>
<evidence type="ECO:0000259" key="2">
    <source>
        <dbReference type="PROSITE" id="PS51186"/>
    </source>
</evidence>
<proteinExistence type="predicted"/>
<dbReference type="SUPFAM" id="SSF55729">
    <property type="entry name" value="Acyl-CoA N-acyltransferases (Nat)"/>
    <property type="match status" value="1"/>
</dbReference>
<dbReference type="InterPro" id="IPR000182">
    <property type="entry name" value="GNAT_dom"/>
</dbReference>
<protein>
    <submittedName>
        <fullName evidence="3">GNAT family N-acetyltransferase</fullName>
        <ecNumber evidence="3">2.3.1.-</ecNumber>
    </submittedName>
</protein>
<accession>A0ABU3LJ63</accession>
<evidence type="ECO:0000313" key="4">
    <source>
        <dbReference type="Proteomes" id="UP001257948"/>
    </source>
</evidence>
<dbReference type="Gene3D" id="3.40.630.30">
    <property type="match status" value="1"/>
</dbReference>
<gene>
    <name evidence="3" type="ORF">RQC66_00910</name>
</gene>
<dbReference type="PROSITE" id="PS51186">
    <property type="entry name" value="GNAT"/>
    <property type="match status" value="1"/>
</dbReference>
<dbReference type="RefSeq" id="WP_314196949.1">
    <property type="nucleotide sequence ID" value="NZ_JAVTLL010000001.1"/>
</dbReference>
<sequence>MTWYLTEDLDGFLGRAGSFLRSRPVLHTVQLTVTERLRAYGSAAYGDEAPVFGVLERGGAVRAAWFRTPPHWLTLTPLAAEDAAALAVHLADLGHPLPGVSADRGTAVAFAEAWRRCTGAEVTLWQHQRLYRLGELTAPDPMPPGRSRVAGKADRELLVRWFRGFLDDVGKTGAGDPEAWADARVEHGGALLWETPDGVPVSVAAAHPRVAGQVRVGPVYTPPELRGHGYAAAATVAVSRAAREAGAEEVLLFADLANPTSNGVYQRVGYRGVADFAVYDFTGPQPPPPQGQSSSRDQPSPVRR</sequence>
<comment type="caution">
    <text evidence="3">The sequence shown here is derived from an EMBL/GenBank/DDBJ whole genome shotgun (WGS) entry which is preliminary data.</text>
</comment>
<evidence type="ECO:0000256" key="1">
    <source>
        <dbReference type="SAM" id="MobiDB-lite"/>
    </source>
</evidence>
<evidence type="ECO:0000313" key="3">
    <source>
        <dbReference type="EMBL" id="MDT7839282.1"/>
    </source>
</evidence>
<keyword evidence="4" id="KW-1185">Reference proteome</keyword>
<keyword evidence="3" id="KW-0012">Acyltransferase</keyword>
<feature type="compositionally biased region" description="Low complexity" evidence="1">
    <location>
        <begin position="291"/>
        <end position="304"/>
    </location>
</feature>
<name>A0ABU3LJ63_9ACTN</name>
<keyword evidence="3" id="KW-0808">Transferase</keyword>
<dbReference type="Pfam" id="PF00583">
    <property type="entry name" value="Acetyltransf_1"/>
    <property type="match status" value="1"/>
</dbReference>
<dbReference type="GO" id="GO:0016746">
    <property type="term" value="F:acyltransferase activity"/>
    <property type="evidence" value="ECO:0007669"/>
    <property type="project" value="UniProtKB-KW"/>
</dbReference>
<dbReference type="Proteomes" id="UP001257948">
    <property type="component" value="Unassembled WGS sequence"/>
</dbReference>
<reference evidence="4" key="1">
    <citation type="submission" date="2023-07" db="EMBL/GenBank/DDBJ databases">
        <title>Draft genome sequence of the endophytic actinobacterium Streptomyces justiciae WPN32, a potential antibiotic producer.</title>
        <authorList>
            <person name="Yasawong M."/>
            <person name="Pana W."/>
            <person name="Ganta P."/>
            <person name="Santapan N."/>
            <person name="Songngamsuk T."/>
            <person name="Phatcharaharikarn M."/>
            <person name="Kerdtoob S."/>
            <person name="Nantapong N."/>
        </authorList>
    </citation>
    <scope>NUCLEOTIDE SEQUENCE [LARGE SCALE GENOMIC DNA]</scope>
    <source>
        <strain evidence="4">WPN32</strain>
    </source>
</reference>
<feature type="region of interest" description="Disordered" evidence="1">
    <location>
        <begin position="280"/>
        <end position="304"/>
    </location>
</feature>
<dbReference type="EC" id="2.3.1.-" evidence="3"/>